<evidence type="ECO:0000256" key="1">
    <source>
        <dbReference type="SAM" id="MobiDB-lite"/>
    </source>
</evidence>
<keyword evidence="3" id="KW-1185">Reference proteome</keyword>
<proteinExistence type="predicted"/>
<dbReference type="EMBL" id="SEYY01000337">
    <property type="protein sequence ID" value="KAB7507452.1"/>
    <property type="molecule type" value="Genomic_DNA"/>
</dbReference>
<dbReference type="OrthoDB" id="2963168at2759"/>
<feature type="compositionally biased region" description="Polar residues" evidence="1">
    <location>
        <begin position="294"/>
        <end position="304"/>
    </location>
</feature>
<reference evidence="2 3" key="1">
    <citation type="journal article" date="2019" name="PLoS Biol.">
        <title>Sex chromosomes control vertical transmission of feminizing Wolbachia symbionts in an isopod.</title>
        <authorList>
            <person name="Becking T."/>
            <person name="Chebbi M.A."/>
            <person name="Giraud I."/>
            <person name="Moumen B."/>
            <person name="Laverre T."/>
            <person name="Caubet Y."/>
            <person name="Peccoud J."/>
            <person name="Gilbert C."/>
            <person name="Cordaux R."/>
        </authorList>
    </citation>
    <scope>NUCLEOTIDE SEQUENCE [LARGE SCALE GENOMIC DNA]</scope>
    <source>
        <strain evidence="2">ANa2</strain>
        <tissue evidence="2">Whole body excluding digestive tract and cuticle</tissue>
    </source>
</reference>
<dbReference type="Proteomes" id="UP000326759">
    <property type="component" value="Unassembled WGS sequence"/>
</dbReference>
<feature type="compositionally biased region" description="Polar residues" evidence="1">
    <location>
        <begin position="250"/>
        <end position="262"/>
    </location>
</feature>
<organism evidence="2 3">
    <name type="scientific">Armadillidium nasatum</name>
    <dbReference type="NCBI Taxonomy" id="96803"/>
    <lineage>
        <taxon>Eukaryota</taxon>
        <taxon>Metazoa</taxon>
        <taxon>Ecdysozoa</taxon>
        <taxon>Arthropoda</taxon>
        <taxon>Crustacea</taxon>
        <taxon>Multicrustacea</taxon>
        <taxon>Malacostraca</taxon>
        <taxon>Eumalacostraca</taxon>
        <taxon>Peracarida</taxon>
        <taxon>Isopoda</taxon>
        <taxon>Oniscidea</taxon>
        <taxon>Crinocheta</taxon>
        <taxon>Armadillidiidae</taxon>
        <taxon>Armadillidium</taxon>
    </lineage>
</organism>
<dbReference type="PANTHER" id="PTHR14187">
    <property type="entry name" value="ALPHA KINASE/ELONGATION FACTOR 2 KINASE"/>
    <property type="match status" value="1"/>
</dbReference>
<protein>
    <submittedName>
        <fullName evidence="2">Uncharacterized protein</fullName>
    </submittedName>
</protein>
<evidence type="ECO:0000313" key="3">
    <source>
        <dbReference type="Proteomes" id="UP000326759"/>
    </source>
</evidence>
<feature type="compositionally biased region" description="Polar residues" evidence="1">
    <location>
        <begin position="270"/>
        <end position="285"/>
    </location>
</feature>
<comment type="caution">
    <text evidence="2">The sequence shown here is derived from an EMBL/GenBank/DDBJ whole genome shotgun (WGS) entry which is preliminary data.</text>
</comment>
<feature type="compositionally biased region" description="Low complexity" evidence="1">
    <location>
        <begin position="101"/>
        <end position="124"/>
    </location>
</feature>
<accession>A0A5N5TMU3</accession>
<feature type="region of interest" description="Disordered" evidence="1">
    <location>
        <begin position="242"/>
        <end position="304"/>
    </location>
</feature>
<feature type="region of interest" description="Disordered" evidence="1">
    <location>
        <begin position="100"/>
        <end position="146"/>
    </location>
</feature>
<evidence type="ECO:0000313" key="2">
    <source>
        <dbReference type="EMBL" id="KAB7507452.1"/>
    </source>
</evidence>
<gene>
    <name evidence="2" type="ORF">Anas_00679</name>
</gene>
<sequence length="416" mass="46462">KDVTINREEKILPPKSNRISNDFVKHRETNKKTVQISHCSSADDSEYHSQLERELRANGIYFRLPPPPPPPTDPYTENCSSDVDVKVALETLDASLEGFCSNSSSESVSLSRSRSSSVNESQSNERSRRAKVSNGELKARESAPHKAQQCFKEKPFYKDCIVVSKDNFFIKQSPERTIIHVSSKMGDEESSGEKTESFNLIEEVYVSSRTKPIPDSTVQMKAYYPSVDFTKSPATLRQITIDNDSGHESGATSPCGTLTGEDTLTPPASPSTLKQNEELNSTSQRDPPREENLKSNTSVNKNPEINTYLTSAVAANGEADDCVKDVTIEEPPSVHFVVVAIDFGTTYSGYAFSFTRDPENIHMMKKWEETDRQTDRQTETETEREGSICPISFKTNIVTMNLLPTLKSFFVCFCSK</sequence>
<feature type="non-terminal residue" evidence="2">
    <location>
        <position position="1"/>
    </location>
</feature>
<dbReference type="AlphaFoldDB" id="A0A5N5TMU3"/>
<name>A0A5N5TMU3_9CRUS</name>
<dbReference type="PANTHER" id="PTHR14187:SF46">
    <property type="entry name" value="HEAT SHOCK 70 KDA PROTEIN 12A"/>
    <property type="match status" value="1"/>
</dbReference>